<evidence type="ECO:0000256" key="8">
    <source>
        <dbReference type="SAM" id="SignalP"/>
    </source>
</evidence>
<evidence type="ECO:0000313" key="10">
    <source>
        <dbReference type="EMBL" id="CAK9109395.1"/>
    </source>
</evidence>
<evidence type="ECO:0000256" key="3">
    <source>
        <dbReference type="ARBA" id="ARBA00022729"/>
    </source>
</evidence>
<keyword evidence="6" id="KW-0175">Coiled coil</keyword>
<feature type="coiled-coil region" evidence="6">
    <location>
        <begin position="320"/>
        <end position="347"/>
    </location>
</feature>
<dbReference type="Proteomes" id="UP001642484">
    <property type="component" value="Unassembled WGS sequence"/>
</dbReference>
<dbReference type="InterPro" id="IPR013320">
    <property type="entry name" value="ConA-like_dom_sf"/>
</dbReference>
<name>A0ABP0SAT7_9DINO</name>
<feature type="chain" id="PRO_5046143113" description="L-type lectin-like domain-containing protein" evidence="8">
    <location>
        <begin position="25"/>
        <end position="462"/>
    </location>
</feature>
<comment type="subcellular location">
    <subcellularLocation>
        <location evidence="1">Membrane</location>
        <topology evidence="1">Single-pass type I membrane protein</topology>
    </subcellularLocation>
</comment>
<dbReference type="EMBL" id="CAXAMN010027217">
    <property type="protein sequence ID" value="CAK9109395.1"/>
    <property type="molecule type" value="Genomic_DNA"/>
</dbReference>
<evidence type="ECO:0000256" key="2">
    <source>
        <dbReference type="ARBA" id="ARBA00022692"/>
    </source>
</evidence>
<keyword evidence="2 7" id="KW-0812">Transmembrane</keyword>
<comment type="caution">
    <text evidence="10">The sequence shown here is derived from an EMBL/GenBank/DDBJ whole genome shotgun (WGS) entry which is preliminary data.</text>
</comment>
<dbReference type="PANTHER" id="PTHR12223">
    <property type="entry name" value="VESICULAR MANNOSE-BINDING LECTIN"/>
    <property type="match status" value="1"/>
</dbReference>
<keyword evidence="4 7" id="KW-1133">Transmembrane helix</keyword>
<dbReference type="InterPro" id="IPR005052">
    <property type="entry name" value="Lectin_leg"/>
</dbReference>
<evidence type="ECO:0000256" key="6">
    <source>
        <dbReference type="SAM" id="Coils"/>
    </source>
</evidence>
<sequence length="462" mass="50519">MWCPPATWTLSWLGLLGLAGGATAPLPGHSIPNPPDVHHLAKLWQLTGTAMPAHNSVILTPGVADRVGTIFSRMPLKTNDFEASFTLVARAGVPGFQGDGFAFWYCEENASDLLASASSKHSHNQFELVAGTWYQHYAMLDLSEFGYKTHYKGLGVFFVKDDQGQPVVQVKYGDGTSSVGHQTPMELRDGYDHQVKVRVTPDTVTVSIFSKGEAKGTVSSPMSLKPGGYLGFSSFGGTKDAYNPKERSTFVEIKGFEVLNYASGPGEDEVLVAPPIGAAQEKEDALGAHSSFKEHRDESEAIKELTNMIFKLVIESKPQREQMKAAITALSKRIAAVEETFRTLKKELDKKTGHDLGAEFDAIKKELADMHATAHRDTDARGKKLADLHSDIEHVHKTASSAGGDISGDLDSLSRSNEQVLDQLSNQHKRMFGVSIFAIAFIIIAGLSLYNKFRCWEKKHVL</sequence>
<evidence type="ECO:0000256" key="1">
    <source>
        <dbReference type="ARBA" id="ARBA00004479"/>
    </source>
</evidence>
<feature type="domain" description="L-type lectin-like" evidence="9">
    <location>
        <begin position="36"/>
        <end position="111"/>
    </location>
</feature>
<organism evidence="10 11">
    <name type="scientific">Durusdinium trenchii</name>
    <dbReference type="NCBI Taxonomy" id="1381693"/>
    <lineage>
        <taxon>Eukaryota</taxon>
        <taxon>Sar</taxon>
        <taxon>Alveolata</taxon>
        <taxon>Dinophyceae</taxon>
        <taxon>Suessiales</taxon>
        <taxon>Symbiodiniaceae</taxon>
        <taxon>Durusdinium</taxon>
    </lineage>
</organism>
<gene>
    <name evidence="10" type="ORF">CCMP2556_LOCUS50933</name>
</gene>
<dbReference type="Pfam" id="PF03388">
    <property type="entry name" value="Lectin_leg-like"/>
    <property type="match status" value="1"/>
</dbReference>
<accession>A0ABP0SAT7</accession>
<dbReference type="CDD" id="cd07308">
    <property type="entry name" value="lectin_leg-like"/>
    <property type="match status" value="1"/>
</dbReference>
<evidence type="ECO:0000313" key="11">
    <source>
        <dbReference type="Proteomes" id="UP001642484"/>
    </source>
</evidence>
<evidence type="ECO:0000259" key="9">
    <source>
        <dbReference type="Pfam" id="PF03388"/>
    </source>
</evidence>
<feature type="signal peptide" evidence="8">
    <location>
        <begin position="1"/>
        <end position="24"/>
    </location>
</feature>
<keyword evidence="11" id="KW-1185">Reference proteome</keyword>
<dbReference type="SUPFAM" id="SSF49899">
    <property type="entry name" value="Concanavalin A-like lectins/glucanases"/>
    <property type="match status" value="1"/>
</dbReference>
<feature type="transmembrane region" description="Helical" evidence="7">
    <location>
        <begin position="431"/>
        <end position="450"/>
    </location>
</feature>
<keyword evidence="3 8" id="KW-0732">Signal</keyword>
<keyword evidence="5 7" id="KW-0472">Membrane</keyword>
<proteinExistence type="predicted"/>
<dbReference type="Gene3D" id="2.60.120.200">
    <property type="match status" value="1"/>
</dbReference>
<evidence type="ECO:0000256" key="7">
    <source>
        <dbReference type="SAM" id="Phobius"/>
    </source>
</evidence>
<evidence type="ECO:0000256" key="5">
    <source>
        <dbReference type="ARBA" id="ARBA00023136"/>
    </source>
</evidence>
<dbReference type="PANTHER" id="PTHR12223:SF28">
    <property type="entry name" value="LECTIN, MANNOSE BINDING 1 LIKE"/>
    <property type="match status" value="1"/>
</dbReference>
<evidence type="ECO:0000256" key="4">
    <source>
        <dbReference type="ARBA" id="ARBA00022989"/>
    </source>
</evidence>
<protein>
    <recommendedName>
        <fullName evidence="9">L-type lectin-like domain-containing protein</fullName>
    </recommendedName>
</protein>
<dbReference type="InterPro" id="IPR051136">
    <property type="entry name" value="Intracellular_Lectin-GPT"/>
</dbReference>
<reference evidence="10 11" key="1">
    <citation type="submission" date="2024-02" db="EMBL/GenBank/DDBJ databases">
        <authorList>
            <person name="Chen Y."/>
            <person name="Shah S."/>
            <person name="Dougan E. K."/>
            <person name="Thang M."/>
            <person name="Chan C."/>
        </authorList>
    </citation>
    <scope>NUCLEOTIDE SEQUENCE [LARGE SCALE GENOMIC DNA]</scope>
</reference>